<comment type="caution">
    <text evidence="1">The sequence shown here is derived from an EMBL/GenBank/DDBJ whole genome shotgun (WGS) entry which is preliminary data.</text>
</comment>
<sequence length="358" mass="41150">MRKILAILIIIISSLVLLTAMNQGFINKVKQDRYFEHLTPQDASSQSSYQQIFIRSDRWGYGDLYGICYLPQYRLKLIPFRTYNDRSDSAASTTNRVLYIIGDSFTADKLLNQAFTGFDKVIFLDRRFPFGPIQLDTTKENFLIMEFSELNVSAYSSKNSTEILSAGVATATVKPVSLFSRLGNIIFNKELSRNIELLLFDDKIFTPVKEFKAWVNYNFLMRLPKEVAVSTDKNRLLLNTTVDINSPQSVFRPWSDTAVNELTHDLAADQERYLSMGFKKVFLSLIPNAVSVYDSKRATYNHLLERVETKTSLPVISVYNIFKADKRNLYSRSDAHWNTLGFEIWVNETNKVLKANLN</sequence>
<evidence type="ECO:0000313" key="1">
    <source>
        <dbReference type="EMBL" id="MDR6940411.1"/>
    </source>
</evidence>
<protein>
    <recommendedName>
        <fullName evidence="3">AlgX/AlgJ SGNH hydrolase-like domain-containing protein</fullName>
    </recommendedName>
</protein>
<keyword evidence="2" id="KW-1185">Reference proteome</keyword>
<dbReference type="SUPFAM" id="SSF52266">
    <property type="entry name" value="SGNH hydrolase"/>
    <property type="match status" value="1"/>
</dbReference>
<evidence type="ECO:0008006" key="3">
    <source>
        <dbReference type="Google" id="ProtNLM"/>
    </source>
</evidence>
<name>A0ABU1T669_9SPHI</name>
<proteinExistence type="predicted"/>
<dbReference type="Proteomes" id="UP001247620">
    <property type="component" value="Unassembled WGS sequence"/>
</dbReference>
<dbReference type="EMBL" id="JAVDUU010000001">
    <property type="protein sequence ID" value="MDR6940411.1"/>
    <property type="molecule type" value="Genomic_DNA"/>
</dbReference>
<dbReference type="RefSeq" id="WP_310091033.1">
    <property type="nucleotide sequence ID" value="NZ_JAVDUU010000001.1"/>
</dbReference>
<organism evidence="1 2">
    <name type="scientific">Mucilaginibacter pocheonensis</name>
    <dbReference type="NCBI Taxonomy" id="398050"/>
    <lineage>
        <taxon>Bacteria</taxon>
        <taxon>Pseudomonadati</taxon>
        <taxon>Bacteroidota</taxon>
        <taxon>Sphingobacteriia</taxon>
        <taxon>Sphingobacteriales</taxon>
        <taxon>Sphingobacteriaceae</taxon>
        <taxon>Mucilaginibacter</taxon>
    </lineage>
</organism>
<gene>
    <name evidence="1" type="ORF">J2W55_000239</name>
</gene>
<accession>A0ABU1T669</accession>
<reference evidence="1 2" key="1">
    <citation type="submission" date="2023-07" db="EMBL/GenBank/DDBJ databases">
        <title>Sorghum-associated microbial communities from plants grown in Nebraska, USA.</title>
        <authorList>
            <person name="Schachtman D."/>
        </authorList>
    </citation>
    <scope>NUCLEOTIDE SEQUENCE [LARGE SCALE GENOMIC DNA]</scope>
    <source>
        <strain evidence="1 2">3262</strain>
    </source>
</reference>
<evidence type="ECO:0000313" key="2">
    <source>
        <dbReference type="Proteomes" id="UP001247620"/>
    </source>
</evidence>